<evidence type="ECO:0000313" key="1">
    <source>
        <dbReference type="EMBL" id="QGW82045.1"/>
    </source>
</evidence>
<dbReference type="RefSeq" id="WP_157613425.1">
    <property type="nucleotide sequence ID" value="NZ_CP046622.1"/>
</dbReference>
<name>A0A6I6HH31_VARPD</name>
<organism evidence="1 2">
    <name type="scientific">Variovorax paradoxus</name>
    <dbReference type="NCBI Taxonomy" id="34073"/>
    <lineage>
        <taxon>Bacteria</taxon>
        <taxon>Pseudomonadati</taxon>
        <taxon>Pseudomonadota</taxon>
        <taxon>Betaproteobacteria</taxon>
        <taxon>Burkholderiales</taxon>
        <taxon>Comamonadaceae</taxon>
        <taxon>Variovorax</taxon>
    </lineage>
</organism>
<dbReference type="OrthoDB" id="240576at2"/>
<reference evidence="1 2" key="1">
    <citation type="submission" date="2019-12" db="EMBL/GenBank/DDBJ databases">
        <title>Hybrid Genome Assemblies of two High G+C Isolates from Undergraduate Microbiology Courses.</title>
        <authorList>
            <person name="Ne Ville C.J."/>
            <person name="Enright D."/>
            <person name="Hernandez I."/>
            <person name="Dodsworth J."/>
            <person name="Orwin P.M."/>
        </authorList>
    </citation>
    <scope>NUCLEOTIDE SEQUENCE [LARGE SCALE GENOMIC DNA]</scope>
    <source>
        <strain evidence="1 2">CSUSB</strain>
    </source>
</reference>
<dbReference type="Proteomes" id="UP000425817">
    <property type="component" value="Chromosome"/>
</dbReference>
<dbReference type="EMBL" id="CP046622">
    <property type="protein sequence ID" value="QGW82045.1"/>
    <property type="molecule type" value="Genomic_DNA"/>
</dbReference>
<dbReference type="AlphaFoldDB" id="A0A6I6HH31"/>
<evidence type="ECO:0000313" key="2">
    <source>
        <dbReference type="Proteomes" id="UP000425817"/>
    </source>
</evidence>
<protein>
    <submittedName>
        <fullName evidence="1">Formylmethanofuran dehydrogenase</fullName>
    </submittedName>
</protein>
<gene>
    <name evidence="1" type="ORF">GOQ09_10800</name>
</gene>
<sequence length="414" mass="43346">MSELDPAAAQPGPPPWTCPFCPLLCDTFGVDVGPPGTPLKLVGSDCPRANTALAEFDGAPVASQPQVDGSDCDLDTAIAAAASLLSASHQPLFGGIGTDVAGARALYALACETGAICDAAQGQAMMHGLRALQDRGGFTTTLAEARTRAELTVCMTGDPTARYPEFFRRCGVGERDDVQTEMLPMAGDMFDTVGLLAALVADRIPVDHARVPSELAALSVRLRAARYSVLVYEPGRLPAQGALIVEAIQRIVATLNRSTRAASLSLGGGDGAATANQVFTWLSGLPLRSRAGPLGLEHEPLCFDAGRLLADDAIDALLWVSSYGPEPAPPLADMPRIVLGHPGMRPQGGGTIARKQVFVPVSTPGIGCSGHLFRTDGSVLLPLRPLYEDGLPSVDDVVRRLTQAVKALKRERAQ</sequence>
<accession>A0A6I6HH31</accession>
<proteinExistence type="predicted"/>